<feature type="transmembrane region" description="Helical" evidence="1">
    <location>
        <begin position="34"/>
        <end position="55"/>
    </location>
</feature>
<gene>
    <name evidence="2" type="ORF">FYJ51_08205</name>
</gene>
<dbReference type="Pfam" id="PF14014">
    <property type="entry name" value="DUF4230"/>
    <property type="match status" value="1"/>
</dbReference>
<name>A0A7X2NT02_9FIRM</name>
<keyword evidence="3" id="KW-1185">Reference proteome</keyword>
<evidence type="ECO:0000256" key="1">
    <source>
        <dbReference type="SAM" id="Phobius"/>
    </source>
</evidence>
<dbReference type="AlphaFoldDB" id="A0A7X2NT02"/>
<protein>
    <submittedName>
        <fullName evidence="2">DUF4230 domain-containing protein</fullName>
    </submittedName>
</protein>
<dbReference type="EMBL" id="VUMN01000018">
    <property type="protein sequence ID" value="MSS58888.1"/>
    <property type="molecule type" value="Genomic_DNA"/>
</dbReference>
<reference evidence="2 3" key="1">
    <citation type="submission" date="2019-08" db="EMBL/GenBank/DDBJ databases">
        <title>In-depth cultivation of the pig gut microbiome towards novel bacterial diversity and tailored functional studies.</title>
        <authorList>
            <person name="Wylensek D."/>
            <person name="Hitch T.C.A."/>
            <person name="Clavel T."/>
        </authorList>
    </citation>
    <scope>NUCLEOTIDE SEQUENCE [LARGE SCALE GENOMIC DNA]</scope>
    <source>
        <strain evidence="2 3">Oil+RF-744-GAM-WT-6</strain>
    </source>
</reference>
<accession>A0A7X2NT02</accession>
<keyword evidence="1" id="KW-0812">Transmembrane</keyword>
<proteinExistence type="predicted"/>
<keyword evidence="1" id="KW-0472">Membrane</keyword>
<organism evidence="2 3">
    <name type="scientific">Stecheria intestinalis</name>
    <dbReference type="NCBI Taxonomy" id="2606630"/>
    <lineage>
        <taxon>Bacteria</taxon>
        <taxon>Bacillati</taxon>
        <taxon>Bacillota</taxon>
        <taxon>Erysipelotrichia</taxon>
        <taxon>Erysipelotrichales</taxon>
        <taxon>Erysipelotrichaceae</taxon>
        <taxon>Stecheria</taxon>
    </lineage>
</organism>
<evidence type="ECO:0000313" key="3">
    <source>
        <dbReference type="Proteomes" id="UP000461880"/>
    </source>
</evidence>
<sequence length="253" mass="28051">MKMTEEEQKQLEEIVEKAAEKGVKHASFRNQFRNVLLTALVCAAAVFAVGKISLFPKNPETASADGHDLTLDHNGVFGYKAADFEDAVLGAAEQQQLLIVDEQEVSVPTTITQAGLFSWAVFSKVQNETIYGTGQYTIDLSKVTAFSISLNEDTFTLTIAIPRAQLHQVTFDPSKTVLGDTDKGWLAFGDIQLTAEQTQEFQTEAVEKLTERLKQQDCFDQADRFALLSAWETYQPLVSQVSPAYKVNIVFQS</sequence>
<dbReference type="InterPro" id="IPR025324">
    <property type="entry name" value="DUF4230"/>
</dbReference>
<dbReference type="Proteomes" id="UP000461880">
    <property type="component" value="Unassembled WGS sequence"/>
</dbReference>
<keyword evidence="1" id="KW-1133">Transmembrane helix</keyword>
<evidence type="ECO:0000313" key="2">
    <source>
        <dbReference type="EMBL" id="MSS58888.1"/>
    </source>
</evidence>
<comment type="caution">
    <text evidence="2">The sequence shown here is derived from an EMBL/GenBank/DDBJ whole genome shotgun (WGS) entry which is preliminary data.</text>
</comment>